<proteinExistence type="predicted"/>
<keyword evidence="4" id="KW-1185">Reference proteome</keyword>
<evidence type="ECO:0000313" key="3">
    <source>
        <dbReference type="EMBL" id="KAK9903425.1"/>
    </source>
</evidence>
<evidence type="ECO:0000256" key="1">
    <source>
        <dbReference type="ARBA" id="ARBA00022441"/>
    </source>
</evidence>
<dbReference type="InterPro" id="IPR015915">
    <property type="entry name" value="Kelch-typ_b-propeller"/>
</dbReference>
<reference evidence="3 4" key="1">
    <citation type="journal article" date="2024" name="Nat. Commun.">
        <title>Phylogenomics reveals the evolutionary origins of lichenization in chlorophyte algae.</title>
        <authorList>
            <person name="Puginier C."/>
            <person name="Libourel C."/>
            <person name="Otte J."/>
            <person name="Skaloud P."/>
            <person name="Haon M."/>
            <person name="Grisel S."/>
            <person name="Petersen M."/>
            <person name="Berrin J.G."/>
            <person name="Delaux P.M."/>
            <person name="Dal Grande F."/>
            <person name="Keller J."/>
        </authorList>
    </citation>
    <scope>NUCLEOTIDE SEQUENCE [LARGE SCALE GENOMIC DNA]</scope>
    <source>
        <strain evidence="3 4">SAG 216-7</strain>
    </source>
</reference>
<evidence type="ECO:0008006" key="5">
    <source>
        <dbReference type="Google" id="ProtNLM"/>
    </source>
</evidence>
<dbReference type="Gene3D" id="2.120.10.80">
    <property type="entry name" value="Kelch-type beta propeller"/>
    <property type="match status" value="2"/>
</dbReference>
<dbReference type="Pfam" id="PF01344">
    <property type="entry name" value="Kelch_1"/>
    <property type="match status" value="2"/>
</dbReference>
<protein>
    <recommendedName>
        <fullName evidence="5">Galactose oxidase</fullName>
    </recommendedName>
</protein>
<dbReference type="PANTHER" id="PTHR46344">
    <property type="entry name" value="OS02G0202900 PROTEIN"/>
    <property type="match status" value="1"/>
</dbReference>
<comment type="caution">
    <text evidence="3">The sequence shown here is derived from an EMBL/GenBank/DDBJ whole genome shotgun (WGS) entry which is preliminary data.</text>
</comment>
<keyword evidence="1" id="KW-0880">Kelch repeat</keyword>
<dbReference type="InterPro" id="IPR006652">
    <property type="entry name" value="Kelch_1"/>
</dbReference>
<dbReference type="EMBL" id="JALJOT010000014">
    <property type="protein sequence ID" value="KAK9903425.1"/>
    <property type="molecule type" value="Genomic_DNA"/>
</dbReference>
<accession>A0ABR2YE80</accession>
<organism evidence="3 4">
    <name type="scientific">Coccomyxa subellipsoidea</name>
    <dbReference type="NCBI Taxonomy" id="248742"/>
    <lineage>
        <taxon>Eukaryota</taxon>
        <taxon>Viridiplantae</taxon>
        <taxon>Chlorophyta</taxon>
        <taxon>core chlorophytes</taxon>
        <taxon>Trebouxiophyceae</taxon>
        <taxon>Trebouxiophyceae incertae sedis</taxon>
        <taxon>Coccomyxaceae</taxon>
        <taxon>Coccomyxa</taxon>
    </lineage>
</organism>
<dbReference type="SUPFAM" id="SSF117281">
    <property type="entry name" value="Kelch motif"/>
    <property type="match status" value="1"/>
</dbReference>
<sequence length="266" mass="28467">MRAPSNLWVPKMLAVGGYGGNIPFVLKTSELYSQSNGTWSASGSMNVPRTDFASVLLDNGQVLVAGGAIDNNGGCTNTAEVYDPTSGTWTLTGSMTDLREAFRMVVLLDGSVLVMGGYNNVKGALRSTEIYNITTGLWNATSDYVIATFAYEMVRLPNGLVLAYGSFDSSVYWNLAALYDPSNGVWSPTASLAPERGYFQLKLLQDDTVLACGAGGKIDNFNRNPPLGTKSADVYDVASGTWSATGPMLNTTYGRYNHQMLLLSGL</sequence>
<keyword evidence="2" id="KW-0677">Repeat</keyword>
<evidence type="ECO:0000256" key="2">
    <source>
        <dbReference type="ARBA" id="ARBA00022737"/>
    </source>
</evidence>
<dbReference type="PANTHER" id="PTHR46344:SF27">
    <property type="entry name" value="KELCH REPEAT SUPERFAMILY PROTEIN"/>
    <property type="match status" value="1"/>
</dbReference>
<evidence type="ECO:0000313" key="4">
    <source>
        <dbReference type="Proteomes" id="UP001491310"/>
    </source>
</evidence>
<name>A0ABR2YE80_9CHLO</name>
<dbReference type="SMART" id="SM00612">
    <property type="entry name" value="Kelch"/>
    <property type="match status" value="4"/>
</dbReference>
<gene>
    <name evidence="3" type="ORF">WJX75_005229</name>
</gene>
<dbReference type="Proteomes" id="UP001491310">
    <property type="component" value="Unassembled WGS sequence"/>
</dbReference>